<sequence>MTELAGEKQMPRVSIHFPIARDKTVIGRRLSPIRNGAPPHYYTSGRKSLNPFAVSITTNVNYFAFDMHENT</sequence>
<proteinExistence type="predicted"/>
<accession>A0ABQ9ZVC7</accession>
<comment type="caution">
    <text evidence="1">The sequence shown here is derived from an EMBL/GenBank/DDBJ whole genome shotgun (WGS) entry which is preliminary data.</text>
</comment>
<evidence type="ECO:0000313" key="1">
    <source>
        <dbReference type="EMBL" id="KAK4016844.1"/>
    </source>
</evidence>
<dbReference type="EMBL" id="JAOYFB010000005">
    <property type="protein sequence ID" value="KAK4016844.1"/>
    <property type="molecule type" value="Genomic_DNA"/>
</dbReference>
<dbReference type="Proteomes" id="UP001234178">
    <property type="component" value="Unassembled WGS sequence"/>
</dbReference>
<protein>
    <submittedName>
        <fullName evidence="1">Uncharacterized protein</fullName>
    </submittedName>
</protein>
<organism evidence="1 2">
    <name type="scientific">Daphnia magna</name>
    <dbReference type="NCBI Taxonomy" id="35525"/>
    <lineage>
        <taxon>Eukaryota</taxon>
        <taxon>Metazoa</taxon>
        <taxon>Ecdysozoa</taxon>
        <taxon>Arthropoda</taxon>
        <taxon>Crustacea</taxon>
        <taxon>Branchiopoda</taxon>
        <taxon>Diplostraca</taxon>
        <taxon>Cladocera</taxon>
        <taxon>Anomopoda</taxon>
        <taxon>Daphniidae</taxon>
        <taxon>Daphnia</taxon>
    </lineage>
</organism>
<reference evidence="1 2" key="1">
    <citation type="journal article" date="2023" name="Nucleic Acids Res.">
        <title>The hologenome of Daphnia magna reveals possible DNA methylation and microbiome-mediated evolution of the host genome.</title>
        <authorList>
            <person name="Chaturvedi A."/>
            <person name="Li X."/>
            <person name="Dhandapani V."/>
            <person name="Marshall H."/>
            <person name="Kissane S."/>
            <person name="Cuenca-Cambronero M."/>
            <person name="Asole G."/>
            <person name="Calvet F."/>
            <person name="Ruiz-Romero M."/>
            <person name="Marangio P."/>
            <person name="Guigo R."/>
            <person name="Rago D."/>
            <person name="Mirbahai L."/>
            <person name="Eastwood N."/>
            <person name="Colbourne J.K."/>
            <person name="Zhou J."/>
            <person name="Mallon E."/>
            <person name="Orsini L."/>
        </authorList>
    </citation>
    <scope>NUCLEOTIDE SEQUENCE [LARGE SCALE GENOMIC DNA]</scope>
    <source>
        <strain evidence="1">LRV0_1</strain>
    </source>
</reference>
<evidence type="ECO:0000313" key="2">
    <source>
        <dbReference type="Proteomes" id="UP001234178"/>
    </source>
</evidence>
<gene>
    <name evidence="1" type="ORF">OUZ56_031811</name>
</gene>
<keyword evidence="2" id="KW-1185">Reference proteome</keyword>
<name>A0ABQ9ZVC7_9CRUS</name>